<dbReference type="EMBL" id="KN847322">
    <property type="protein sequence ID" value="KIW51310.1"/>
    <property type="molecule type" value="Genomic_DNA"/>
</dbReference>
<dbReference type="Proteomes" id="UP000054342">
    <property type="component" value="Unassembled WGS sequence"/>
</dbReference>
<dbReference type="Pfam" id="PF24855">
    <property type="entry name" value="DUF7729"/>
    <property type="match status" value="1"/>
</dbReference>
<evidence type="ECO:0000256" key="1">
    <source>
        <dbReference type="SAM" id="SignalP"/>
    </source>
</evidence>
<sequence length="385" mass="40764">MSPTTANRRRPARRRSTLAYNKSSPILLSLLIILMSMLAPSSAYDMQIDPLVQESSFFKDLEARGEIHIDLSEPPSRRDVYMQKRQDDDVVPTTVSAAAGTTSAPAIATDTDTNLSPTVVSTSISPSITVVTTPLPSPFDTSLGSNFTQSSCPSFFSTFLANSTFQSCVPISLLLQNSNSFFRAMRSATLLTQTLDSACNAPLAICMPLMTNLASQLIDDDNCGQDFKAENALVAQAYAGLTAYEPLYRATCLRDNGSTTGADAGADTGAYCFSQAITNSTNQADSYPYYSALGLSMPTGARPTCSQCLRDTMKIFAGYAQDTNQPLSNTYLMCASQIDTGCGAGFAELDIKIGSVDGQKSAAPSLAVTASPITAAAAALVLSFL</sequence>
<dbReference type="RefSeq" id="XP_013311894.1">
    <property type="nucleotide sequence ID" value="XM_013456440.1"/>
</dbReference>
<feature type="signal peptide" evidence="1">
    <location>
        <begin position="1"/>
        <end position="43"/>
    </location>
</feature>
<dbReference type="InterPro" id="IPR056146">
    <property type="entry name" value="DUF7729"/>
</dbReference>
<organism evidence="3 4">
    <name type="scientific">Exophiala xenobiotica</name>
    <dbReference type="NCBI Taxonomy" id="348802"/>
    <lineage>
        <taxon>Eukaryota</taxon>
        <taxon>Fungi</taxon>
        <taxon>Dikarya</taxon>
        <taxon>Ascomycota</taxon>
        <taxon>Pezizomycotina</taxon>
        <taxon>Eurotiomycetes</taxon>
        <taxon>Chaetothyriomycetidae</taxon>
        <taxon>Chaetothyriales</taxon>
        <taxon>Herpotrichiellaceae</taxon>
        <taxon>Exophiala</taxon>
    </lineage>
</organism>
<feature type="domain" description="DUF7729" evidence="2">
    <location>
        <begin position="134"/>
        <end position="348"/>
    </location>
</feature>
<dbReference type="PANTHER" id="PTHR39460">
    <property type="entry name" value="EXPRESSED PROTEIN"/>
    <property type="match status" value="1"/>
</dbReference>
<accession>A0A0D2E9G7</accession>
<dbReference type="PANTHER" id="PTHR39460:SF1">
    <property type="entry name" value="C6 TRANSCRIPTION FACTOR"/>
    <property type="match status" value="1"/>
</dbReference>
<dbReference type="OrthoDB" id="2564812at2759"/>
<keyword evidence="4" id="KW-1185">Reference proteome</keyword>
<proteinExistence type="predicted"/>
<protein>
    <recommendedName>
        <fullName evidence="2">DUF7729 domain-containing protein</fullName>
    </recommendedName>
</protein>
<name>A0A0D2E9G7_9EURO</name>
<gene>
    <name evidence="3" type="ORF">PV05_10044</name>
</gene>
<evidence type="ECO:0000313" key="4">
    <source>
        <dbReference type="Proteomes" id="UP000054342"/>
    </source>
</evidence>
<reference evidence="3 4" key="1">
    <citation type="submission" date="2015-01" db="EMBL/GenBank/DDBJ databases">
        <title>The Genome Sequence of Exophiala xenobiotica CBS118157.</title>
        <authorList>
            <consortium name="The Broad Institute Genomics Platform"/>
            <person name="Cuomo C."/>
            <person name="de Hoog S."/>
            <person name="Gorbushina A."/>
            <person name="Stielow B."/>
            <person name="Teixiera M."/>
            <person name="Abouelleil A."/>
            <person name="Chapman S.B."/>
            <person name="Priest M."/>
            <person name="Young S.K."/>
            <person name="Wortman J."/>
            <person name="Nusbaum C."/>
            <person name="Birren B."/>
        </authorList>
    </citation>
    <scope>NUCLEOTIDE SEQUENCE [LARGE SCALE GENOMIC DNA]</scope>
    <source>
        <strain evidence="3 4">CBS 118157</strain>
    </source>
</reference>
<dbReference type="HOGENOM" id="CLU_042319_5_0_1"/>
<keyword evidence="1" id="KW-0732">Signal</keyword>
<dbReference type="AlphaFoldDB" id="A0A0D2E9G7"/>
<dbReference type="GeneID" id="25331952"/>
<evidence type="ECO:0000259" key="2">
    <source>
        <dbReference type="Pfam" id="PF24855"/>
    </source>
</evidence>
<evidence type="ECO:0000313" key="3">
    <source>
        <dbReference type="EMBL" id="KIW51310.1"/>
    </source>
</evidence>
<feature type="chain" id="PRO_5002252081" description="DUF7729 domain-containing protein" evidence="1">
    <location>
        <begin position="44"/>
        <end position="385"/>
    </location>
</feature>